<dbReference type="OrthoDB" id="416253at2759"/>
<evidence type="ECO:0000259" key="7">
    <source>
        <dbReference type="Pfam" id="PF00248"/>
    </source>
</evidence>
<keyword evidence="9" id="KW-1185">Reference proteome</keyword>
<dbReference type="GeneID" id="43601785"/>
<evidence type="ECO:0000256" key="1">
    <source>
        <dbReference type="ARBA" id="ARBA00007905"/>
    </source>
</evidence>
<feature type="domain" description="NADP-dependent oxidoreductase" evidence="7">
    <location>
        <begin position="36"/>
        <end position="312"/>
    </location>
</feature>
<dbReference type="PANTHER" id="PTHR43827">
    <property type="entry name" value="2,5-DIKETO-D-GLUCONIC ACID REDUCTASE"/>
    <property type="match status" value="1"/>
</dbReference>
<dbReference type="InterPro" id="IPR018170">
    <property type="entry name" value="Aldo/ket_reductase_CS"/>
</dbReference>
<evidence type="ECO:0000313" key="9">
    <source>
        <dbReference type="Proteomes" id="UP000254866"/>
    </source>
</evidence>
<dbReference type="AlphaFoldDB" id="A0A370TDD6"/>
<sequence>MSPPKYFPLKVSGGGRIDIPSVGFGTFAADGPGWCKDAVLTALKSGYRHLDCAWIYGVDEEIGQAIRESGIPRSEIFITSKAWPHFYAPENMELNLDLVLKQMGIDYIDLWLAHWPYAAMPISREALEKASPKREERGQLIEDGKPVKDWAHTSTNIAKQAGKEGSFVPTWKAMEELVKKGKARAIGLSNFSIAELEAIIPHAEIPISCNQIEVHPWLPQNALVEFGKNNGILTTCFSPFAGQKADGSTLLRDENVLKLAEKNGMDVGQLLQSWAVQRGTLPLGKSSTPSRIKSNLDIKKLSDEVMKDLDTMDIGGAGRTIDYTEAWGVPLFTN</sequence>
<organism evidence="8 9">
    <name type="scientific">Venustampulla echinocandica</name>
    <dbReference type="NCBI Taxonomy" id="2656787"/>
    <lineage>
        <taxon>Eukaryota</taxon>
        <taxon>Fungi</taxon>
        <taxon>Dikarya</taxon>
        <taxon>Ascomycota</taxon>
        <taxon>Pezizomycotina</taxon>
        <taxon>Leotiomycetes</taxon>
        <taxon>Helotiales</taxon>
        <taxon>Pleuroascaceae</taxon>
        <taxon>Venustampulla</taxon>
    </lineage>
</organism>
<accession>A0A370TDD6</accession>
<reference evidence="8 9" key="1">
    <citation type="journal article" date="2018" name="IMA Fungus">
        <title>IMA Genome-F 9: Draft genome sequence of Annulohypoxylon stygium, Aspergillus mulundensis, Berkeleyomyces basicola (syn. Thielaviopsis basicola), Ceratocystis smalleyi, two Cercospora beticola strains, Coleophoma cylindrospora, Fusarium fracticaudum, Phialophora cf. hyalina, and Morchella septimelata.</title>
        <authorList>
            <person name="Wingfield B.D."/>
            <person name="Bills G.F."/>
            <person name="Dong Y."/>
            <person name="Huang W."/>
            <person name="Nel W.J."/>
            <person name="Swalarsk-Parry B.S."/>
            <person name="Vaghefi N."/>
            <person name="Wilken P.M."/>
            <person name="An Z."/>
            <person name="de Beer Z.W."/>
            <person name="De Vos L."/>
            <person name="Chen L."/>
            <person name="Duong T.A."/>
            <person name="Gao Y."/>
            <person name="Hammerbacher A."/>
            <person name="Kikkert J.R."/>
            <person name="Li Y."/>
            <person name="Li H."/>
            <person name="Li K."/>
            <person name="Li Q."/>
            <person name="Liu X."/>
            <person name="Ma X."/>
            <person name="Naidoo K."/>
            <person name="Pethybridge S.J."/>
            <person name="Sun J."/>
            <person name="Steenkamp E.T."/>
            <person name="van der Nest M.A."/>
            <person name="van Wyk S."/>
            <person name="Wingfield M.J."/>
            <person name="Xiong C."/>
            <person name="Yue Q."/>
            <person name="Zhang X."/>
        </authorList>
    </citation>
    <scope>NUCLEOTIDE SEQUENCE [LARGE SCALE GENOMIC DNA]</scope>
    <source>
        <strain evidence="8 9">BP 5553</strain>
    </source>
</reference>
<evidence type="ECO:0000313" key="8">
    <source>
        <dbReference type="EMBL" id="RDL32480.1"/>
    </source>
</evidence>
<dbReference type="PRINTS" id="PR00069">
    <property type="entry name" value="ALDKETRDTASE"/>
</dbReference>
<keyword evidence="3" id="KW-0560">Oxidoreductase</keyword>
<evidence type="ECO:0000256" key="3">
    <source>
        <dbReference type="ARBA" id="ARBA00023002"/>
    </source>
</evidence>
<protein>
    <submittedName>
        <fullName evidence="8">Aldo reductase</fullName>
    </submittedName>
</protein>
<comment type="similarity">
    <text evidence="1">Belongs to the aldo/keto reductase family.</text>
</comment>
<feature type="active site" description="Proton donor" evidence="4">
    <location>
        <position position="56"/>
    </location>
</feature>
<dbReference type="Gene3D" id="3.20.20.100">
    <property type="entry name" value="NADP-dependent oxidoreductase domain"/>
    <property type="match status" value="1"/>
</dbReference>
<dbReference type="PIRSF" id="PIRSF000097">
    <property type="entry name" value="AKR"/>
    <property type="match status" value="1"/>
</dbReference>
<evidence type="ECO:0000256" key="4">
    <source>
        <dbReference type="PIRSR" id="PIRSR000097-1"/>
    </source>
</evidence>
<dbReference type="EMBL" id="NPIC01000010">
    <property type="protein sequence ID" value="RDL32480.1"/>
    <property type="molecule type" value="Genomic_DNA"/>
</dbReference>
<dbReference type="Pfam" id="PF00248">
    <property type="entry name" value="Aldo_ket_red"/>
    <property type="match status" value="1"/>
</dbReference>
<evidence type="ECO:0000256" key="2">
    <source>
        <dbReference type="ARBA" id="ARBA00022857"/>
    </source>
</evidence>
<evidence type="ECO:0000256" key="5">
    <source>
        <dbReference type="PIRSR" id="PIRSR000097-2"/>
    </source>
</evidence>
<dbReference type="CDD" id="cd19071">
    <property type="entry name" value="AKR_AKR1-5-like"/>
    <property type="match status" value="1"/>
</dbReference>
<evidence type="ECO:0000256" key="6">
    <source>
        <dbReference type="PIRSR" id="PIRSR000097-3"/>
    </source>
</evidence>
<dbReference type="InterPro" id="IPR036812">
    <property type="entry name" value="NAD(P)_OxRdtase_dom_sf"/>
</dbReference>
<dbReference type="InterPro" id="IPR020471">
    <property type="entry name" value="AKR"/>
</dbReference>
<keyword evidence="2" id="KW-0521">NADP</keyword>
<dbReference type="RefSeq" id="XP_031866202.1">
    <property type="nucleotide sequence ID" value="XM_032017559.1"/>
</dbReference>
<dbReference type="STRING" id="2656787.A0A370TDD6"/>
<dbReference type="PANTHER" id="PTHR43827:SF3">
    <property type="entry name" value="NADP-DEPENDENT OXIDOREDUCTASE DOMAIN-CONTAINING PROTEIN"/>
    <property type="match status" value="1"/>
</dbReference>
<name>A0A370TDD6_9HELO</name>
<proteinExistence type="inferred from homology"/>
<dbReference type="InterPro" id="IPR023210">
    <property type="entry name" value="NADP_OxRdtase_dom"/>
</dbReference>
<dbReference type="PROSITE" id="PS00062">
    <property type="entry name" value="ALDOKETO_REDUCTASE_2"/>
    <property type="match status" value="1"/>
</dbReference>
<dbReference type="GO" id="GO:0016616">
    <property type="term" value="F:oxidoreductase activity, acting on the CH-OH group of donors, NAD or NADP as acceptor"/>
    <property type="evidence" value="ECO:0007669"/>
    <property type="project" value="UniProtKB-ARBA"/>
</dbReference>
<dbReference type="Proteomes" id="UP000254866">
    <property type="component" value="Unassembled WGS sequence"/>
</dbReference>
<dbReference type="SUPFAM" id="SSF51430">
    <property type="entry name" value="NAD(P)-linked oxidoreductase"/>
    <property type="match status" value="1"/>
</dbReference>
<comment type="caution">
    <text evidence="8">The sequence shown here is derived from an EMBL/GenBank/DDBJ whole genome shotgun (WGS) entry which is preliminary data.</text>
</comment>
<feature type="binding site" evidence="5">
    <location>
        <position position="114"/>
    </location>
    <ligand>
        <name>substrate</name>
    </ligand>
</feature>
<feature type="site" description="Lowers pKa of active site Tyr" evidence="6">
    <location>
        <position position="81"/>
    </location>
</feature>
<gene>
    <name evidence="8" type="ORF">BP5553_08936</name>
</gene>